<dbReference type="Proteomes" id="UP000824998">
    <property type="component" value="Unassembled WGS sequence"/>
</dbReference>
<keyword evidence="2" id="KW-1185">Reference proteome</keyword>
<evidence type="ECO:0008006" key="3">
    <source>
        <dbReference type="Google" id="ProtNLM"/>
    </source>
</evidence>
<reference evidence="1" key="1">
    <citation type="journal article" date="2021" name="IMA Fungus">
        <title>Genomic characterization of three marine fungi, including Emericellopsis atlantica sp. nov. with signatures of a generalist lifestyle and marine biomass degradation.</title>
        <authorList>
            <person name="Hagestad O.C."/>
            <person name="Hou L."/>
            <person name="Andersen J.H."/>
            <person name="Hansen E.H."/>
            <person name="Altermark B."/>
            <person name="Li C."/>
            <person name="Kuhnert E."/>
            <person name="Cox R.J."/>
            <person name="Crous P.W."/>
            <person name="Spatafora J.W."/>
            <person name="Lail K."/>
            <person name="Amirebrahimi M."/>
            <person name="Lipzen A."/>
            <person name="Pangilinan J."/>
            <person name="Andreopoulos W."/>
            <person name="Hayes R.D."/>
            <person name="Ng V."/>
            <person name="Grigoriev I.V."/>
            <person name="Jackson S.A."/>
            <person name="Sutton T.D.S."/>
            <person name="Dobson A.D.W."/>
            <person name="Rama T."/>
        </authorList>
    </citation>
    <scope>NUCLEOTIDE SEQUENCE</scope>
    <source>
        <strain evidence="1">TRa018bII</strain>
    </source>
</reference>
<sequence>MESRMLMTLSLALEKGPEADLLSVLPSVYSKTLAGLRECNTRSLLQESDTAIIVSPLSDDVKKILTKDNNLSRAIIELLGRSEVLFQYPHGFSTIVLRASEAIAVKIVRDVDNITEYTSMQYLRDQKASIPAPRPHGLVKMGKFYLIFMTFISGLDLEEAWPQLEDHQKRDISGQLDVILSDLRMRNIRISSKPIMITKDFEGFIFSNSGSPVYLKFLRSFYPSDQPGPDCVFTHGDIRPANIKVTQNEDGSWKVSLKVTNNLSTIEGSDWYLYLPKCVSPLQCLTRWLLDRVWDQHVA</sequence>
<dbReference type="EMBL" id="MU251903">
    <property type="protein sequence ID" value="KAG9228581.1"/>
    <property type="molecule type" value="Genomic_DNA"/>
</dbReference>
<protein>
    <recommendedName>
        <fullName evidence="3">Aminoglycoside phosphotransferase domain-containing protein</fullName>
    </recommendedName>
</protein>
<name>A0A9P7Y885_9HELO</name>
<dbReference type="PANTHER" id="PTHR21310">
    <property type="entry name" value="AMINOGLYCOSIDE PHOSPHOTRANSFERASE-RELATED-RELATED"/>
    <property type="match status" value="1"/>
</dbReference>
<gene>
    <name evidence="1" type="ORF">BJ875DRAFT_538138</name>
</gene>
<dbReference type="PANTHER" id="PTHR21310:SF15">
    <property type="entry name" value="AMINOGLYCOSIDE PHOSPHOTRANSFERASE DOMAIN-CONTAINING PROTEIN"/>
    <property type="match status" value="1"/>
</dbReference>
<dbReference type="AlphaFoldDB" id="A0A9P7Y885"/>
<dbReference type="OrthoDB" id="8300194at2759"/>
<evidence type="ECO:0000313" key="2">
    <source>
        <dbReference type="Proteomes" id="UP000824998"/>
    </source>
</evidence>
<evidence type="ECO:0000313" key="1">
    <source>
        <dbReference type="EMBL" id="KAG9228581.1"/>
    </source>
</evidence>
<dbReference type="InterPro" id="IPR011009">
    <property type="entry name" value="Kinase-like_dom_sf"/>
</dbReference>
<proteinExistence type="predicted"/>
<comment type="caution">
    <text evidence="1">The sequence shown here is derived from an EMBL/GenBank/DDBJ whole genome shotgun (WGS) entry which is preliminary data.</text>
</comment>
<accession>A0A9P7Y885</accession>
<organism evidence="1 2">
    <name type="scientific">Amylocarpus encephaloides</name>
    <dbReference type="NCBI Taxonomy" id="45428"/>
    <lineage>
        <taxon>Eukaryota</taxon>
        <taxon>Fungi</taxon>
        <taxon>Dikarya</taxon>
        <taxon>Ascomycota</taxon>
        <taxon>Pezizomycotina</taxon>
        <taxon>Leotiomycetes</taxon>
        <taxon>Helotiales</taxon>
        <taxon>Helotiales incertae sedis</taxon>
        <taxon>Amylocarpus</taxon>
    </lineage>
</organism>
<dbReference type="SUPFAM" id="SSF56112">
    <property type="entry name" value="Protein kinase-like (PK-like)"/>
    <property type="match status" value="1"/>
</dbReference>
<dbReference type="InterPro" id="IPR051678">
    <property type="entry name" value="AGP_Transferase"/>
</dbReference>